<dbReference type="SUPFAM" id="SSF90123">
    <property type="entry name" value="ABC transporter transmembrane region"/>
    <property type="match status" value="2"/>
</dbReference>
<keyword evidence="6" id="KW-0067">ATP-binding</keyword>
<accession>A0AAD5U8X4</accession>
<feature type="transmembrane region" description="Helical" evidence="9">
    <location>
        <begin position="150"/>
        <end position="183"/>
    </location>
</feature>
<sequence>MIMENRVKQDLFNLVTMSWVSKYTRLAAAENLNEEDYPTVPKSSKELLIAYLDPQSSVQLWFDNPVIICVVLISLSLLSPLVESLYKNLTLVFQTKYMGVFTTAFFEKAMRLSSKARINYSPGYLISIYNRDVTRVESALQLIYQGFSPLLYIVINFILLYSIIGLAVAISILTVILLFVLSYLFGIRISKMIADKNIVLDSRMKLLRNVIAGKRDFTIGIRNIKISNLTGYFLDKLDKNTDAYIAKQSGIYLVSRIKAATSDSTSVVLCAITFISYYLAGHTFDPASIFPAYMYVSAIATQVLLLQPILYQVFINAEAFAILSDFFCSKEICPPVQREYSPGVAVKTVDATWRWYDADYLKKVHERRMDALRHGKKKDSDQSDLAENKETFALAAVNIEVQAGTLVGIVGAAGSGKSTLFDGLVNELLPEHGEVFINGKIAYATQQPWIMMDSIEANIAFGKERSQERLAECIEACGLVKDLNELEHGMFTKIGESGINLSGGQKARVSLARCLYSDADIFLLDDPLAALDAYVGKQVFEQAIKLRLKNKTVLLATHQLQYMQHMDKIIVLENGGVAECGTFSDLMQKNGTFTRMMSGYHYDQDAAEHTHPRASKEELKVQAEPTANVADIVQKEKKHTVSASLISGRHQARAVQNAVHWDYEHRLVHLYIYGIPVELWTGLCWIFKGLVWVELPNVCRYVLSDYLCNGSGGEITFGLRIEPDSALIASFILIGLMRKQFDRATLEFNRLFKLDETPKTTLITEVVSGSMSIYLFETSTLFQDKFYKFCDRSMSNLFLFYAAVYYFELKVSLLNSIVTIAIIVLSVLFNEHTTLFSALVALALTQSDSCTSDISRLMNYIAFNKANMNTLERILEYSCEIDQEGRLNTPVDETLANWPTNGTVAIKNLAIAYHSKPGVNVIENLTLDIQAGERVGVVGRTGSGKSTLAAAFFRLVEPHAGAISIDGV</sequence>
<dbReference type="PANTHER" id="PTHR24223">
    <property type="entry name" value="ATP-BINDING CASSETTE SUB-FAMILY C"/>
    <property type="match status" value="1"/>
</dbReference>
<dbReference type="Pfam" id="PF00005">
    <property type="entry name" value="ABC_tran"/>
    <property type="match status" value="2"/>
</dbReference>
<name>A0AAD5U8X4_9FUNG</name>
<evidence type="ECO:0000256" key="4">
    <source>
        <dbReference type="ARBA" id="ARBA00022692"/>
    </source>
</evidence>
<dbReference type="PROSITE" id="PS00211">
    <property type="entry name" value="ABC_TRANSPORTER_1"/>
    <property type="match status" value="1"/>
</dbReference>
<keyword evidence="3" id="KW-0813">Transport</keyword>
<dbReference type="CDD" id="cd03250">
    <property type="entry name" value="ABCC_MRP_domain1"/>
    <property type="match status" value="1"/>
</dbReference>
<evidence type="ECO:0000256" key="2">
    <source>
        <dbReference type="ARBA" id="ARBA00009726"/>
    </source>
</evidence>
<gene>
    <name evidence="12" type="ORF">HK103_003156</name>
</gene>
<feature type="transmembrane region" description="Helical" evidence="9">
    <location>
        <begin position="260"/>
        <end position="280"/>
    </location>
</feature>
<dbReference type="InterPro" id="IPR003593">
    <property type="entry name" value="AAA+_ATPase"/>
</dbReference>
<evidence type="ECO:0000259" key="11">
    <source>
        <dbReference type="PROSITE" id="PS50929"/>
    </source>
</evidence>
<keyword evidence="5" id="KW-0547">Nucleotide-binding</keyword>
<comment type="subcellular location">
    <subcellularLocation>
        <location evidence="1">Membrane</location>
        <topology evidence="1">Multi-pass membrane protein</topology>
    </subcellularLocation>
</comment>
<dbReference type="Gene3D" id="3.40.50.300">
    <property type="entry name" value="P-loop containing nucleotide triphosphate hydrolases"/>
    <property type="match status" value="2"/>
</dbReference>
<evidence type="ECO:0000256" key="9">
    <source>
        <dbReference type="SAM" id="Phobius"/>
    </source>
</evidence>
<dbReference type="FunFam" id="3.40.50.300:FF:000997">
    <property type="entry name" value="Multidrug resistance-associated protein 1"/>
    <property type="match status" value="1"/>
</dbReference>
<protein>
    <submittedName>
        <fullName evidence="12">Uncharacterized protein</fullName>
    </submittedName>
</protein>
<feature type="non-terminal residue" evidence="12">
    <location>
        <position position="968"/>
    </location>
</feature>
<dbReference type="SMART" id="SM00382">
    <property type="entry name" value="AAA"/>
    <property type="match status" value="1"/>
</dbReference>
<proteinExistence type="inferred from homology"/>
<dbReference type="PROSITE" id="PS50929">
    <property type="entry name" value="ABC_TM1F"/>
    <property type="match status" value="1"/>
</dbReference>
<reference evidence="12" key="1">
    <citation type="submission" date="2020-05" db="EMBL/GenBank/DDBJ databases">
        <title>Phylogenomic resolution of chytrid fungi.</title>
        <authorList>
            <person name="Stajich J.E."/>
            <person name="Amses K."/>
            <person name="Simmons R."/>
            <person name="Seto K."/>
            <person name="Myers J."/>
            <person name="Bonds A."/>
            <person name="Quandt C.A."/>
            <person name="Barry K."/>
            <person name="Liu P."/>
            <person name="Grigoriev I."/>
            <person name="Longcore J.E."/>
            <person name="James T.Y."/>
        </authorList>
    </citation>
    <scope>NUCLEOTIDE SEQUENCE</scope>
    <source>
        <strain evidence="12">PLAUS21</strain>
    </source>
</reference>
<dbReference type="GO" id="GO:0016887">
    <property type="term" value="F:ATP hydrolysis activity"/>
    <property type="evidence" value="ECO:0007669"/>
    <property type="project" value="InterPro"/>
</dbReference>
<evidence type="ECO:0000256" key="8">
    <source>
        <dbReference type="ARBA" id="ARBA00023136"/>
    </source>
</evidence>
<evidence type="ECO:0000259" key="10">
    <source>
        <dbReference type="PROSITE" id="PS50893"/>
    </source>
</evidence>
<evidence type="ECO:0000256" key="1">
    <source>
        <dbReference type="ARBA" id="ARBA00004141"/>
    </source>
</evidence>
<dbReference type="SUPFAM" id="SSF52540">
    <property type="entry name" value="P-loop containing nucleoside triphosphate hydrolases"/>
    <property type="match status" value="2"/>
</dbReference>
<dbReference type="PANTHER" id="PTHR24223:SF456">
    <property type="entry name" value="MULTIDRUG RESISTANCE-ASSOCIATED PROTEIN LETHAL(2)03659"/>
    <property type="match status" value="1"/>
</dbReference>
<dbReference type="GO" id="GO:0005524">
    <property type="term" value="F:ATP binding"/>
    <property type="evidence" value="ECO:0007669"/>
    <property type="project" value="UniProtKB-KW"/>
</dbReference>
<dbReference type="InterPro" id="IPR011527">
    <property type="entry name" value="ABC1_TM_dom"/>
</dbReference>
<evidence type="ECO:0000256" key="5">
    <source>
        <dbReference type="ARBA" id="ARBA00022741"/>
    </source>
</evidence>
<dbReference type="Gene3D" id="1.20.1560.10">
    <property type="entry name" value="ABC transporter type 1, transmembrane domain"/>
    <property type="match status" value="2"/>
</dbReference>
<comment type="caution">
    <text evidence="12">The sequence shown here is derived from an EMBL/GenBank/DDBJ whole genome shotgun (WGS) entry which is preliminary data.</text>
</comment>
<dbReference type="GO" id="GO:0140359">
    <property type="term" value="F:ABC-type transporter activity"/>
    <property type="evidence" value="ECO:0007669"/>
    <property type="project" value="InterPro"/>
</dbReference>
<keyword evidence="8 9" id="KW-0472">Membrane</keyword>
<evidence type="ECO:0000256" key="7">
    <source>
        <dbReference type="ARBA" id="ARBA00022989"/>
    </source>
</evidence>
<comment type="similarity">
    <text evidence="2">Belongs to the ABC transporter superfamily. ABCC family. Conjugate transporter (TC 3.A.1.208) subfamily.</text>
</comment>
<dbReference type="Proteomes" id="UP001210925">
    <property type="component" value="Unassembled WGS sequence"/>
</dbReference>
<organism evidence="12 13">
    <name type="scientific">Boothiomyces macroporosus</name>
    <dbReference type="NCBI Taxonomy" id="261099"/>
    <lineage>
        <taxon>Eukaryota</taxon>
        <taxon>Fungi</taxon>
        <taxon>Fungi incertae sedis</taxon>
        <taxon>Chytridiomycota</taxon>
        <taxon>Chytridiomycota incertae sedis</taxon>
        <taxon>Chytridiomycetes</taxon>
        <taxon>Rhizophydiales</taxon>
        <taxon>Terramycetaceae</taxon>
        <taxon>Boothiomyces</taxon>
    </lineage>
</organism>
<dbReference type="InterPro" id="IPR017871">
    <property type="entry name" value="ABC_transporter-like_CS"/>
</dbReference>
<keyword evidence="7 9" id="KW-1133">Transmembrane helix</keyword>
<evidence type="ECO:0000313" key="12">
    <source>
        <dbReference type="EMBL" id="KAJ3250817.1"/>
    </source>
</evidence>
<evidence type="ECO:0000256" key="3">
    <source>
        <dbReference type="ARBA" id="ARBA00022448"/>
    </source>
</evidence>
<evidence type="ECO:0000313" key="13">
    <source>
        <dbReference type="Proteomes" id="UP001210925"/>
    </source>
</evidence>
<keyword evidence="13" id="KW-1185">Reference proteome</keyword>
<dbReference type="InterPro" id="IPR027417">
    <property type="entry name" value="P-loop_NTPase"/>
</dbReference>
<keyword evidence="4 9" id="KW-0812">Transmembrane</keyword>
<dbReference type="InterPro" id="IPR050173">
    <property type="entry name" value="ABC_transporter_C-like"/>
</dbReference>
<dbReference type="EMBL" id="JADGKB010000221">
    <property type="protein sequence ID" value="KAJ3250817.1"/>
    <property type="molecule type" value="Genomic_DNA"/>
</dbReference>
<feature type="domain" description="ABC transmembrane type-1" evidence="11">
    <location>
        <begin position="51"/>
        <end position="306"/>
    </location>
</feature>
<dbReference type="InterPro" id="IPR003439">
    <property type="entry name" value="ABC_transporter-like_ATP-bd"/>
</dbReference>
<evidence type="ECO:0000256" key="6">
    <source>
        <dbReference type="ARBA" id="ARBA00022840"/>
    </source>
</evidence>
<dbReference type="PROSITE" id="PS50893">
    <property type="entry name" value="ABC_TRANSPORTER_2"/>
    <property type="match status" value="1"/>
</dbReference>
<feature type="domain" description="ABC transporter" evidence="10">
    <location>
        <begin position="377"/>
        <end position="599"/>
    </location>
</feature>
<dbReference type="AlphaFoldDB" id="A0AAD5U8X4"/>
<dbReference type="InterPro" id="IPR036640">
    <property type="entry name" value="ABC1_TM_sf"/>
</dbReference>
<dbReference type="GO" id="GO:0016020">
    <property type="term" value="C:membrane"/>
    <property type="evidence" value="ECO:0007669"/>
    <property type="project" value="UniProtKB-SubCell"/>
</dbReference>